<reference evidence="1" key="1">
    <citation type="submission" date="2022-10" db="EMBL/GenBank/DDBJ databases">
        <title>The complete genomes of actinobacterial strains from the NBC collection.</title>
        <authorList>
            <person name="Joergensen T.S."/>
            <person name="Alvarez Arevalo M."/>
            <person name="Sterndorff E.B."/>
            <person name="Faurdal D."/>
            <person name="Vuksanovic O."/>
            <person name="Mourched A.-S."/>
            <person name="Charusanti P."/>
            <person name="Shaw S."/>
            <person name="Blin K."/>
            <person name="Weber T."/>
        </authorList>
    </citation>
    <scope>NUCLEOTIDE SEQUENCE</scope>
    <source>
        <strain evidence="1">NBC_00189</strain>
    </source>
</reference>
<sequence>MSDANTGSTFALYRHDRPAVHRFMGLLEAAEDALVVVDETGLVVLVMWRAAVA</sequence>
<evidence type="ECO:0000313" key="2">
    <source>
        <dbReference type="Proteomes" id="UP001432166"/>
    </source>
</evidence>
<dbReference type="EMBL" id="CP108133">
    <property type="protein sequence ID" value="WTP47062.1"/>
    <property type="molecule type" value="Genomic_DNA"/>
</dbReference>
<protein>
    <submittedName>
        <fullName evidence="1">Uncharacterized protein</fullName>
    </submittedName>
</protein>
<dbReference type="RefSeq" id="WP_189768288.1">
    <property type="nucleotide sequence ID" value="NZ_BMVY01000001.1"/>
</dbReference>
<keyword evidence="2" id="KW-1185">Reference proteome</keyword>
<evidence type="ECO:0000313" key="1">
    <source>
        <dbReference type="EMBL" id="WTP47062.1"/>
    </source>
</evidence>
<accession>A0ABZ1J9W7</accession>
<dbReference type="Proteomes" id="UP001432166">
    <property type="component" value="Chromosome"/>
</dbReference>
<organism evidence="1 2">
    <name type="scientific">Streptomyces tauricus</name>
    <dbReference type="NCBI Taxonomy" id="68274"/>
    <lineage>
        <taxon>Bacteria</taxon>
        <taxon>Bacillati</taxon>
        <taxon>Actinomycetota</taxon>
        <taxon>Actinomycetes</taxon>
        <taxon>Kitasatosporales</taxon>
        <taxon>Streptomycetaceae</taxon>
        <taxon>Streptomyces</taxon>
        <taxon>Streptomyces aurantiacus group</taxon>
    </lineage>
</organism>
<proteinExistence type="predicted"/>
<name>A0ABZ1J9W7_9ACTN</name>
<gene>
    <name evidence="1" type="ORF">OG288_01280</name>
</gene>